<evidence type="ECO:0000256" key="1">
    <source>
        <dbReference type="ARBA" id="ARBA00023015"/>
    </source>
</evidence>
<feature type="domain" description="IclR-ED" evidence="5">
    <location>
        <begin position="71"/>
        <end position="257"/>
    </location>
</feature>
<dbReference type="GO" id="GO:0003700">
    <property type="term" value="F:DNA-binding transcription factor activity"/>
    <property type="evidence" value="ECO:0007669"/>
    <property type="project" value="TreeGrafter"/>
</dbReference>
<dbReference type="GO" id="GO:0045892">
    <property type="term" value="P:negative regulation of DNA-templated transcription"/>
    <property type="evidence" value="ECO:0007669"/>
    <property type="project" value="TreeGrafter"/>
</dbReference>
<dbReference type="InterPro" id="IPR029016">
    <property type="entry name" value="GAF-like_dom_sf"/>
</dbReference>
<dbReference type="InterPro" id="IPR036388">
    <property type="entry name" value="WH-like_DNA-bd_sf"/>
</dbReference>
<evidence type="ECO:0000256" key="2">
    <source>
        <dbReference type="ARBA" id="ARBA00023125"/>
    </source>
</evidence>
<evidence type="ECO:0000259" key="4">
    <source>
        <dbReference type="PROSITE" id="PS51077"/>
    </source>
</evidence>
<keyword evidence="1" id="KW-0805">Transcription regulation</keyword>
<dbReference type="Proteomes" id="UP000272503">
    <property type="component" value="Unassembled WGS sequence"/>
</dbReference>
<dbReference type="PANTHER" id="PTHR30136:SF35">
    <property type="entry name" value="HTH-TYPE TRANSCRIPTIONAL REGULATOR RV1719"/>
    <property type="match status" value="1"/>
</dbReference>
<reference evidence="6 7" key="1">
    <citation type="submission" date="2018-10" db="EMBL/GenBank/DDBJ databases">
        <authorList>
            <person name="Li J."/>
        </authorList>
    </citation>
    <scope>NUCLEOTIDE SEQUENCE [LARGE SCALE GENOMIC DNA]</scope>
    <source>
        <strain evidence="6 7">IF 016277</strain>
    </source>
</reference>
<dbReference type="InterPro" id="IPR014757">
    <property type="entry name" value="Tscrpt_reg_IclR_C"/>
</dbReference>
<dbReference type="AlphaFoldDB" id="A0A3L7AC57"/>
<dbReference type="EMBL" id="RCUX01000002">
    <property type="protein sequence ID" value="RLP77390.1"/>
    <property type="molecule type" value="Genomic_DNA"/>
</dbReference>
<dbReference type="InterPro" id="IPR011991">
    <property type="entry name" value="ArsR-like_HTH"/>
</dbReference>
<evidence type="ECO:0000313" key="7">
    <source>
        <dbReference type="Proteomes" id="UP000272503"/>
    </source>
</evidence>
<dbReference type="InterPro" id="IPR005471">
    <property type="entry name" value="Tscrpt_reg_IclR_N"/>
</dbReference>
<dbReference type="RefSeq" id="WP_121647373.1">
    <property type="nucleotide sequence ID" value="NZ_RCUX01000002.1"/>
</dbReference>
<dbReference type="CDD" id="cd00090">
    <property type="entry name" value="HTH_ARSR"/>
    <property type="match status" value="1"/>
</dbReference>
<dbReference type="OrthoDB" id="3734039at2"/>
<proteinExistence type="predicted"/>
<keyword evidence="7" id="KW-1185">Reference proteome</keyword>
<evidence type="ECO:0000313" key="6">
    <source>
        <dbReference type="EMBL" id="RLP77390.1"/>
    </source>
</evidence>
<comment type="caution">
    <text evidence="6">The sequence shown here is derived from an EMBL/GenBank/DDBJ whole genome shotgun (WGS) entry which is preliminary data.</text>
</comment>
<sequence>MAGVASRVPAAEQTLQILTLLSTQRGPLPASMIAAQLGLPRSSVYHLLNVLVRNGFVLHLAEEKRYGLGISAAALSSAYARQEPLSRLGRPLLAGLVDRVGASAHLAVLHGRDVLYIVEERARNAPSLITDVDVRLPAPLTATGRAILAGMPTAQVRALFPDKGSFVTRGESPDEITRYARLREVLTQVQRRGYATEEGSVSPGLSSVACAVHDHRGWPVAGIAVTFAAEAVDPGAIAGLVEQVQQTADTLTQRIYGRTA</sequence>
<protein>
    <submittedName>
        <fullName evidence="6">IclR family transcriptional regulator</fullName>
    </submittedName>
</protein>
<gene>
    <name evidence="6" type="ORF">D9V32_02765</name>
</gene>
<keyword evidence="3" id="KW-0804">Transcription</keyword>
<evidence type="ECO:0000259" key="5">
    <source>
        <dbReference type="PROSITE" id="PS51078"/>
    </source>
</evidence>
<dbReference type="InterPro" id="IPR036390">
    <property type="entry name" value="WH_DNA-bd_sf"/>
</dbReference>
<name>A0A3L7AC57_9MICO</name>
<keyword evidence="2" id="KW-0238">DNA-binding</keyword>
<dbReference type="Gene3D" id="1.10.10.10">
    <property type="entry name" value="Winged helix-like DNA-binding domain superfamily/Winged helix DNA-binding domain"/>
    <property type="match status" value="1"/>
</dbReference>
<dbReference type="Pfam" id="PF09339">
    <property type="entry name" value="HTH_IclR"/>
    <property type="match status" value="1"/>
</dbReference>
<dbReference type="SUPFAM" id="SSF55781">
    <property type="entry name" value="GAF domain-like"/>
    <property type="match status" value="1"/>
</dbReference>
<evidence type="ECO:0000256" key="3">
    <source>
        <dbReference type="ARBA" id="ARBA00023163"/>
    </source>
</evidence>
<dbReference type="PANTHER" id="PTHR30136">
    <property type="entry name" value="HELIX-TURN-HELIX TRANSCRIPTIONAL REGULATOR, ICLR FAMILY"/>
    <property type="match status" value="1"/>
</dbReference>
<dbReference type="Pfam" id="PF01614">
    <property type="entry name" value="IclR_C"/>
    <property type="match status" value="1"/>
</dbReference>
<dbReference type="SMART" id="SM00346">
    <property type="entry name" value="HTH_ICLR"/>
    <property type="match status" value="1"/>
</dbReference>
<dbReference type="PROSITE" id="PS51077">
    <property type="entry name" value="HTH_ICLR"/>
    <property type="match status" value="1"/>
</dbReference>
<feature type="domain" description="HTH iclR-type" evidence="4">
    <location>
        <begin position="8"/>
        <end position="70"/>
    </location>
</feature>
<dbReference type="PROSITE" id="PS51078">
    <property type="entry name" value="ICLR_ED"/>
    <property type="match status" value="1"/>
</dbReference>
<dbReference type="SUPFAM" id="SSF46785">
    <property type="entry name" value="Winged helix' DNA-binding domain"/>
    <property type="match status" value="1"/>
</dbReference>
<dbReference type="Gene3D" id="3.30.450.40">
    <property type="match status" value="1"/>
</dbReference>
<organism evidence="6 7">
    <name type="scientific">Mycetocola tolaasinivorans</name>
    <dbReference type="NCBI Taxonomy" id="76635"/>
    <lineage>
        <taxon>Bacteria</taxon>
        <taxon>Bacillati</taxon>
        <taxon>Actinomycetota</taxon>
        <taxon>Actinomycetes</taxon>
        <taxon>Micrococcales</taxon>
        <taxon>Microbacteriaceae</taxon>
        <taxon>Mycetocola</taxon>
    </lineage>
</organism>
<dbReference type="InterPro" id="IPR050707">
    <property type="entry name" value="HTH_MetabolicPath_Reg"/>
</dbReference>
<accession>A0A3L7AC57</accession>
<dbReference type="GO" id="GO:0003677">
    <property type="term" value="F:DNA binding"/>
    <property type="evidence" value="ECO:0007669"/>
    <property type="project" value="UniProtKB-KW"/>
</dbReference>